<feature type="compositionally biased region" description="Low complexity" evidence="2">
    <location>
        <begin position="1"/>
        <end position="17"/>
    </location>
</feature>
<accession>A0ABR3AA04</accession>
<dbReference type="PANTHER" id="PTHR10300">
    <property type="entry name" value="CALCIPRESSIN"/>
    <property type="match status" value="1"/>
</dbReference>
<evidence type="ECO:0008006" key="5">
    <source>
        <dbReference type="Google" id="ProtNLM"/>
    </source>
</evidence>
<protein>
    <recommendedName>
        <fullName evidence="5">Calcineurin-binding protein</fullName>
    </recommendedName>
</protein>
<dbReference type="InterPro" id="IPR035979">
    <property type="entry name" value="RBD_domain_sf"/>
</dbReference>
<comment type="similarity">
    <text evidence="1">Belongs to the RCAN family.</text>
</comment>
<evidence type="ECO:0000256" key="2">
    <source>
        <dbReference type="SAM" id="MobiDB-lite"/>
    </source>
</evidence>
<dbReference type="Pfam" id="PF04847">
    <property type="entry name" value="Calcipressin"/>
    <property type="match status" value="1"/>
</dbReference>
<dbReference type="Proteomes" id="UP001437256">
    <property type="component" value="Unassembled WGS sequence"/>
</dbReference>
<reference evidence="3 4" key="1">
    <citation type="submission" date="2024-05" db="EMBL/GenBank/DDBJ databases">
        <title>A draft genome resource for the thread blight pathogen Marasmius tenuissimus strain MS-2.</title>
        <authorList>
            <person name="Yulfo-Soto G.E."/>
            <person name="Baruah I.K."/>
            <person name="Amoako-Attah I."/>
            <person name="Bukari Y."/>
            <person name="Meinhardt L.W."/>
            <person name="Bailey B.A."/>
            <person name="Cohen S.P."/>
        </authorList>
    </citation>
    <scope>NUCLEOTIDE SEQUENCE [LARGE SCALE GENOMIC DNA]</scope>
    <source>
        <strain evidence="3 4">MS-2</strain>
    </source>
</reference>
<evidence type="ECO:0000313" key="3">
    <source>
        <dbReference type="EMBL" id="KAL0070418.1"/>
    </source>
</evidence>
<evidence type="ECO:0000256" key="1">
    <source>
        <dbReference type="ARBA" id="ARBA00008209"/>
    </source>
</evidence>
<dbReference type="InterPro" id="IPR006931">
    <property type="entry name" value="Calcipressin"/>
</dbReference>
<evidence type="ECO:0000313" key="4">
    <source>
        <dbReference type="Proteomes" id="UP001437256"/>
    </source>
</evidence>
<comment type="caution">
    <text evidence="3">The sequence shown here is derived from an EMBL/GenBank/DDBJ whole genome shotgun (WGS) entry which is preliminary data.</text>
</comment>
<feature type="region of interest" description="Disordered" evidence="2">
    <location>
        <begin position="1"/>
        <end position="24"/>
    </location>
</feature>
<gene>
    <name evidence="3" type="ORF">AAF712_002249</name>
</gene>
<proteinExistence type="inferred from homology"/>
<organism evidence="3 4">
    <name type="scientific">Marasmius tenuissimus</name>
    <dbReference type="NCBI Taxonomy" id="585030"/>
    <lineage>
        <taxon>Eukaryota</taxon>
        <taxon>Fungi</taxon>
        <taxon>Dikarya</taxon>
        <taxon>Basidiomycota</taxon>
        <taxon>Agaricomycotina</taxon>
        <taxon>Agaricomycetes</taxon>
        <taxon>Agaricomycetidae</taxon>
        <taxon>Agaricales</taxon>
        <taxon>Marasmiineae</taxon>
        <taxon>Marasmiaceae</taxon>
        <taxon>Marasmius</taxon>
    </lineage>
</organism>
<dbReference type="EMBL" id="JBBXMP010000006">
    <property type="protein sequence ID" value="KAL0070418.1"/>
    <property type="molecule type" value="Genomic_DNA"/>
</dbReference>
<dbReference type="Gene3D" id="3.30.70.330">
    <property type="match status" value="1"/>
</dbReference>
<sequence>MAASLSSQSRSPSPSEESSSKRTNSLAITPLPKEFFHPHILSHLHSHFQSYGAINQWVPLPGFGRILVVYEDEEYAENAKRYSDPIVLAATPERSELVLRVYRADPNPLLSTLESEERYLQPPAVERNFLISPPGSPPVGWQPIQEDPPNSTPLADDLIAALKNLHLQQESMRGPGVELILDAAESGVSVVVEDVDFGVDEELWSPMDEDKWVYGVTMPSRSMWRPMPTAMPPMRSSTPVPVY</sequence>
<name>A0ABR3AA04_9AGAR</name>
<dbReference type="PANTHER" id="PTHR10300:SF14">
    <property type="entry name" value="PROTEIN SARAH"/>
    <property type="match status" value="1"/>
</dbReference>
<keyword evidence="4" id="KW-1185">Reference proteome</keyword>
<dbReference type="InterPro" id="IPR012677">
    <property type="entry name" value="Nucleotide-bd_a/b_plait_sf"/>
</dbReference>
<dbReference type="SUPFAM" id="SSF54928">
    <property type="entry name" value="RNA-binding domain, RBD"/>
    <property type="match status" value="1"/>
</dbReference>